<proteinExistence type="predicted"/>
<evidence type="ECO:0000313" key="2">
    <source>
        <dbReference type="Proteomes" id="UP000079169"/>
    </source>
</evidence>
<evidence type="ECO:0000313" key="3">
    <source>
        <dbReference type="RefSeq" id="XP_026678128.1"/>
    </source>
</evidence>
<keyword evidence="2" id="KW-1185">Reference proteome</keyword>
<dbReference type="AlphaFoldDB" id="A0A3Q0ITZ2"/>
<organism evidence="2 3">
    <name type="scientific">Diaphorina citri</name>
    <name type="common">Asian citrus psyllid</name>
    <dbReference type="NCBI Taxonomy" id="121845"/>
    <lineage>
        <taxon>Eukaryota</taxon>
        <taxon>Metazoa</taxon>
        <taxon>Ecdysozoa</taxon>
        <taxon>Arthropoda</taxon>
        <taxon>Hexapoda</taxon>
        <taxon>Insecta</taxon>
        <taxon>Pterygota</taxon>
        <taxon>Neoptera</taxon>
        <taxon>Paraneoptera</taxon>
        <taxon>Hemiptera</taxon>
        <taxon>Sternorrhyncha</taxon>
        <taxon>Psylloidea</taxon>
        <taxon>Psyllidae</taxon>
        <taxon>Diaphorininae</taxon>
        <taxon>Diaphorina</taxon>
    </lineage>
</organism>
<evidence type="ECO:0000256" key="1">
    <source>
        <dbReference type="SAM" id="MobiDB-lite"/>
    </source>
</evidence>
<reference evidence="3" key="1">
    <citation type="submission" date="2025-08" db="UniProtKB">
        <authorList>
            <consortium name="RefSeq"/>
        </authorList>
    </citation>
    <scope>IDENTIFICATION</scope>
</reference>
<name>A0A3Q0ITZ2_DIACI</name>
<dbReference type="KEGG" id="dci:103522105"/>
<protein>
    <submittedName>
        <fullName evidence="3">Tyrosine-protein phosphatase 69D</fullName>
    </submittedName>
</protein>
<dbReference type="PaxDb" id="121845-A0A3Q0ITZ2"/>
<dbReference type="STRING" id="121845.A0A3Q0ITZ2"/>
<dbReference type="GeneID" id="103522105"/>
<accession>A0A3Q0ITZ2</accession>
<feature type="region of interest" description="Disordered" evidence="1">
    <location>
        <begin position="38"/>
        <end position="60"/>
    </location>
</feature>
<dbReference type="Proteomes" id="UP000079169">
    <property type="component" value="Unplaced"/>
</dbReference>
<gene>
    <name evidence="3" type="primary">LOC103522105</name>
</gene>
<sequence length="133" mass="13954">MFESNALSSDIYLGDNQTISEATRNSMCKVCVGLKPALSTPSPSTEAPPTQATPLNSSGAPIIPAEIPSLVLDIPRAKRDDILTSTLRSIGIPVPSVETSTQPSTNGNGMPMVFDGMLDVNSNYSGFIEVIGK</sequence>
<dbReference type="RefSeq" id="XP_026678128.1">
    <property type="nucleotide sequence ID" value="XM_026822327.1"/>
</dbReference>
<feature type="compositionally biased region" description="Low complexity" evidence="1">
    <location>
        <begin position="38"/>
        <end position="54"/>
    </location>
</feature>